<gene>
    <name evidence="1" type="ORF">TCIL3000_11_7990</name>
</gene>
<sequence>MIYVYVYIAYCRACMSVFAPGLAPIGVAFSSGVKSSSSTGSSTGCDTQRQLLFRCFFSCVDAPAFPLYVYVGVAGSGGNRLYYCGGGLFGDVTPLLSSVCHCPPLVCGRQLRAQSFNICWVAAATVFYGADGGGPPKI</sequence>
<protein>
    <submittedName>
        <fullName evidence="1">Uncharacterized protein</fullName>
    </submittedName>
</protein>
<evidence type="ECO:0000313" key="1">
    <source>
        <dbReference type="EMBL" id="CCC95352.1"/>
    </source>
</evidence>
<organism evidence="1">
    <name type="scientific">Trypanosoma congolense (strain IL3000)</name>
    <dbReference type="NCBI Taxonomy" id="1068625"/>
    <lineage>
        <taxon>Eukaryota</taxon>
        <taxon>Discoba</taxon>
        <taxon>Euglenozoa</taxon>
        <taxon>Kinetoplastea</taxon>
        <taxon>Metakinetoplastina</taxon>
        <taxon>Trypanosomatida</taxon>
        <taxon>Trypanosomatidae</taxon>
        <taxon>Trypanosoma</taxon>
        <taxon>Nannomonas</taxon>
    </lineage>
</organism>
<reference evidence="1" key="1">
    <citation type="journal article" date="2012" name="Proc. Natl. Acad. Sci. U.S.A.">
        <title>Antigenic diversity is generated by distinct evolutionary mechanisms in African trypanosome species.</title>
        <authorList>
            <person name="Jackson A.P."/>
            <person name="Berry A."/>
            <person name="Aslett M."/>
            <person name="Allison H.C."/>
            <person name="Burton P."/>
            <person name="Vavrova-Anderson J."/>
            <person name="Brown R."/>
            <person name="Browne H."/>
            <person name="Corton N."/>
            <person name="Hauser H."/>
            <person name="Gamble J."/>
            <person name="Gilderthorp R."/>
            <person name="Marcello L."/>
            <person name="McQuillan J."/>
            <person name="Otto T.D."/>
            <person name="Quail M.A."/>
            <person name="Sanders M.J."/>
            <person name="van Tonder A."/>
            <person name="Ginger M.L."/>
            <person name="Field M.C."/>
            <person name="Barry J.D."/>
            <person name="Hertz-Fowler C."/>
            <person name="Berriman M."/>
        </authorList>
    </citation>
    <scope>NUCLEOTIDE SEQUENCE</scope>
    <source>
        <strain evidence="1">IL3000</strain>
    </source>
</reference>
<proteinExistence type="predicted"/>
<name>G0V131_TRYCI</name>
<accession>G0V131</accession>
<dbReference type="EMBL" id="HE575324">
    <property type="protein sequence ID" value="CCC95352.1"/>
    <property type="molecule type" value="Genomic_DNA"/>
</dbReference>
<dbReference type="AlphaFoldDB" id="G0V131"/>